<comment type="subcellular location">
    <subcellularLocation>
        <location evidence="1">Cytoplasm</location>
        <location evidence="1">Cytoskeleton</location>
        <location evidence="1">Cilium basal body</location>
    </subcellularLocation>
</comment>
<dbReference type="GO" id="GO:0061512">
    <property type="term" value="P:protein localization to cilium"/>
    <property type="evidence" value="ECO:0007669"/>
    <property type="project" value="TreeGrafter"/>
</dbReference>
<dbReference type="PIRSF" id="PIRSF037536">
    <property type="entry name" value="WD_repeat_p35"/>
    <property type="match status" value="1"/>
</dbReference>
<keyword evidence="7" id="KW-0206">Cytoskeleton</keyword>
<dbReference type="PROSITE" id="PS50082">
    <property type="entry name" value="WD_REPEATS_2"/>
    <property type="match status" value="1"/>
</dbReference>
<dbReference type="InterPro" id="IPR056158">
    <property type="entry name" value="Beta-prop_IFT121_2nd"/>
</dbReference>
<feature type="domain" description="IFT121/TULP4 N-terminal" evidence="14">
    <location>
        <begin position="1"/>
        <end position="333"/>
    </location>
</feature>
<dbReference type="EMBL" id="JTDE01000239">
    <property type="protein sequence ID" value="KAF7261868.1"/>
    <property type="molecule type" value="Genomic_DNA"/>
</dbReference>
<dbReference type="Proteomes" id="UP000822476">
    <property type="component" value="Unassembled WGS sequence"/>
</dbReference>
<keyword evidence="2" id="KW-0963">Cytoplasm</keyword>
<dbReference type="Pfam" id="PF23390">
    <property type="entry name" value="Beta-prop_WDR35_2nd"/>
    <property type="match status" value="1"/>
</dbReference>
<sequence length="1290" mass="145043">IAIPNNKNLKSIGWSKEHGYIACGGEDGLLKVLKLEVHGDSKSKGLAAQTNLVMNQTLEGHTGVVQVITWNEKFNKITTSDQQGLIIVWMLYKGSWYEEMINNRNKSVVSDMKWDTDGTRICIVYEDGGVIVGSVDGNRIWGKEINCGNLLVVEWSPDSSVILFGLINGEILIYDYAGNFLSKVSIYCLNNIHGAVRLVGMHWYHGEKGLVEPNCPTLAICYDIGRCQLMRSQLDTDPILLDTGIEITCSAWNENGSLLAIAGLQKGIALSQSNSGKSTERDVNVVQFYSAFGEHLRSLCLPGKNLTACAWEGNGSLRLALAVDSLIYFANLRPDYKWAYCNTANTVVYAFTRAGSQETYVVFWNTKNNQTRVRPVFQLSHICAAEDYACLVCRNESAGSGYTLTLCNALGVSMDSKRIPMEPTHVLMTGQQVIAVNKGVIYAWQFFNPKHLTGMRSALTNIRHRDGSERICHVDLKPVTEATTASSEGSSLPTGTGCLDWSLLKKSTPKDPICAIAVSGRRHLFVARVSGQVQRYRLPDLWWESSIQTIDTRPYRIQTNCDATMLAIIDESGILTMQSLLDDGASESGVSPVSRQKQINDFIRKDVWNVKFADDYPDMFAIMEKTRMFIFDGFQAEPAIQTSCYICSFNELEVLGVLLDELIALTDQPSKDCLLRVPIKIFRECEMMLEKEGPSKTLELIEANPHPRLKRLLAEKSLAKQDLDFAELGFVYCQNYAGIQFVKRLRNIPAKLVRKAEIESFFGNIDEAEQLLLSSDRSDLAIELRRRLGHWFRVAQLAKDSGALVKDAELAEIWNAIGDHFADQMLWDKAAGYYRQGGDLTKYAECLYQREDYNGLERLIEELPDGHTLLPELAMRFASIGLAQQAVYALVKCDRIKEAIDVCAELNYWQMALDLVNQQTDITKGTGNAQTHQFQLQEQKIDRLLTQSVTRLLEQGRRIQAVELYKRAGKLLAAAQLLFQEAQELSRSGKATLLQLKKIYVLIGLLIEQYYEQNKLQASTKAKMPNCPEGVYQASSALAGLLLEEKERTDTRNAAFGIHESTNRVPPKLDGSINDNGLAWDQSLADRERRTLINIKGLENDNVETQPRHPEREPPPHGNWEISRLIDQPWRGAEAYHYLMLAQRQLYAGSLDQALRTAQLLRDYEDILEVQVIYSLIAICAIAARAFGTCSKAFIKLESLTDLTREEQMGYQQLALNVFTLYPPTNEHQTPEANEMDSLLESESKIPICIVTGQPVTDYQFWMCPTCKHSAYEQEITRIRNCPLCHFPVQ</sequence>
<dbReference type="SMART" id="SM00320">
    <property type="entry name" value="WD40"/>
    <property type="match status" value="6"/>
</dbReference>
<accession>A0A8S9ZC26</accession>
<keyword evidence="4" id="KW-0677">Repeat</keyword>
<keyword evidence="5" id="KW-0970">Cilium biogenesis/degradation</keyword>
<comment type="caution">
    <text evidence="16">The sequence shown here is derived from an EMBL/GenBank/DDBJ whole genome shotgun (WGS) entry which is preliminary data.</text>
</comment>
<dbReference type="GO" id="GO:0035721">
    <property type="term" value="P:intraciliary retrograde transport"/>
    <property type="evidence" value="ECO:0007669"/>
    <property type="project" value="TreeGrafter"/>
</dbReference>
<dbReference type="InterPro" id="IPR039857">
    <property type="entry name" value="Ift122/121"/>
</dbReference>
<feature type="non-terminal residue" evidence="16">
    <location>
        <position position="1"/>
    </location>
</feature>
<evidence type="ECO:0000256" key="4">
    <source>
        <dbReference type="ARBA" id="ARBA00022737"/>
    </source>
</evidence>
<name>A0A8S9ZC26_9TREM</name>
<feature type="region of interest" description="Disordered" evidence="10">
    <location>
        <begin position="1100"/>
        <end position="1120"/>
    </location>
</feature>
<evidence type="ECO:0000259" key="12">
    <source>
        <dbReference type="Pfam" id="PF23387"/>
    </source>
</evidence>
<dbReference type="Pfam" id="PF24797">
    <property type="entry name" value="Beta-prop_WDR35_TULP_N"/>
    <property type="match status" value="1"/>
</dbReference>
<dbReference type="PANTHER" id="PTHR12764:SF5">
    <property type="entry name" value="LD29485P"/>
    <property type="match status" value="1"/>
</dbReference>
<evidence type="ECO:0000259" key="14">
    <source>
        <dbReference type="Pfam" id="PF24797"/>
    </source>
</evidence>
<feature type="domain" description="IFT80/172/WDR35 TPR" evidence="12">
    <location>
        <begin position="713"/>
        <end position="801"/>
    </location>
</feature>
<evidence type="ECO:0000313" key="16">
    <source>
        <dbReference type="EMBL" id="KAF7261868.1"/>
    </source>
</evidence>
<dbReference type="InterPro" id="IPR017233">
    <property type="entry name" value="WDR35"/>
</dbReference>
<feature type="domain" description="IFT121-like zinc finger" evidence="11">
    <location>
        <begin position="1247"/>
        <end position="1289"/>
    </location>
</feature>
<organism evidence="16 17">
    <name type="scientific">Paragonimus skrjabini miyazakii</name>
    <dbReference type="NCBI Taxonomy" id="59628"/>
    <lineage>
        <taxon>Eukaryota</taxon>
        <taxon>Metazoa</taxon>
        <taxon>Spiralia</taxon>
        <taxon>Lophotrochozoa</taxon>
        <taxon>Platyhelminthes</taxon>
        <taxon>Trematoda</taxon>
        <taxon>Digenea</taxon>
        <taxon>Plagiorchiida</taxon>
        <taxon>Troglotremata</taxon>
        <taxon>Troglotrematidae</taxon>
        <taxon>Paragonimus</taxon>
    </lineage>
</organism>
<evidence type="ECO:0000259" key="11">
    <source>
        <dbReference type="Pfam" id="PF23145"/>
    </source>
</evidence>
<dbReference type="InterPro" id="IPR056159">
    <property type="entry name" value="Beta-prop_IFT121_TULP_N"/>
</dbReference>
<keyword evidence="17" id="KW-1185">Reference proteome</keyword>
<reference evidence="16" key="1">
    <citation type="submission" date="2019-07" db="EMBL/GenBank/DDBJ databases">
        <title>Annotation for the trematode Paragonimus miyazaki's.</title>
        <authorList>
            <person name="Choi Y.-J."/>
        </authorList>
    </citation>
    <scope>NUCLEOTIDE SEQUENCE</scope>
    <source>
        <strain evidence="16">Japan</strain>
    </source>
</reference>
<feature type="domain" description="IFT121-like TPR repeats" evidence="15">
    <location>
        <begin position="1127"/>
        <end position="1225"/>
    </location>
</feature>
<dbReference type="Pfam" id="PF23387">
    <property type="entry name" value="TPR_IFT80_172"/>
    <property type="match status" value="1"/>
</dbReference>
<feature type="compositionally biased region" description="Basic and acidic residues" evidence="10">
    <location>
        <begin position="1106"/>
        <end position="1115"/>
    </location>
</feature>
<dbReference type="InterPro" id="IPR056170">
    <property type="entry name" value="Znf_IFT121-like"/>
</dbReference>
<evidence type="ECO:0000256" key="1">
    <source>
        <dbReference type="ARBA" id="ARBA00004120"/>
    </source>
</evidence>
<evidence type="ECO:0000256" key="10">
    <source>
        <dbReference type="SAM" id="MobiDB-lite"/>
    </source>
</evidence>
<dbReference type="OrthoDB" id="10260567at2759"/>
<dbReference type="Gene3D" id="2.130.10.10">
    <property type="entry name" value="YVTN repeat-like/Quinoprotein amine dehydrogenase"/>
    <property type="match status" value="1"/>
</dbReference>
<dbReference type="Pfam" id="PF25170">
    <property type="entry name" value="TPR_WDR35"/>
    <property type="match status" value="1"/>
</dbReference>
<dbReference type="Pfam" id="PF25768">
    <property type="entry name" value="TPR_IFT121"/>
    <property type="match status" value="1"/>
</dbReference>
<protein>
    <submittedName>
        <fullName evidence="16">WD repeat-containing protein 35</fullName>
    </submittedName>
</protein>
<proteinExistence type="predicted"/>
<gene>
    <name evidence="16" type="ORF">EG68_00864</name>
</gene>
<keyword evidence="6" id="KW-0969">Cilium</keyword>
<dbReference type="GO" id="GO:1905515">
    <property type="term" value="P:non-motile cilium assembly"/>
    <property type="evidence" value="ECO:0007669"/>
    <property type="project" value="TreeGrafter"/>
</dbReference>
<dbReference type="InterPro" id="IPR015943">
    <property type="entry name" value="WD40/YVTN_repeat-like_dom_sf"/>
</dbReference>
<evidence type="ECO:0000256" key="8">
    <source>
        <dbReference type="ARBA" id="ARBA00023273"/>
    </source>
</evidence>
<dbReference type="InterPro" id="IPR056157">
    <property type="entry name" value="TPR_IFT80_172_dom"/>
</dbReference>
<dbReference type="InterPro" id="IPR001680">
    <property type="entry name" value="WD40_rpt"/>
</dbReference>
<dbReference type="InterPro" id="IPR057361">
    <property type="entry name" value="TPR_WDR35"/>
</dbReference>
<feature type="domain" description="IFT121 second beta-propeller" evidence="13">
    <location>
        <begin position="338"/>
        <end position="676"/>
    </location>
</feature>
<evidence type="ECO:0000256" key="6">
    <source>
        <dbReference type="ARBA" id="ARBA00023069"/>
    </source>
</evidence>
<evidence type="ECO:0000256" key="3">
    <source>
        <dbReference type="ARBA" id="ARBA00022574"/>
    </source>
</evidence>
<evidence type="ECO:0000313" key="17">
    <source>
        <dbReference type="Proteomes" id="UP000822476"/>
    </source>
</evidence>
<dbReference type="PANTHER" id="PTHR12764">
    <property type="entry name" value="WD REPEAT DOMAIN-RELATED"/>
    <property type="match status" value="1"/>
</dbReference>
<keyword evidence="8" id="KW-0966">Cell projection</keyword>
<dbReference type="GO" id="GO:0097730">
    <property type="term" value="C:non-motile cilium"/>
    <property type="evidence" value="ECO:0007669"/>
    <property type="project" value="TreeGrafter"/>
</dbReference>
<dbReference type="Gene3D" id="1.25.40.470">
    <property type="match status" value="1"/>
</dbReference>
<dbReference type="Pfam" id="PF23145">
    <property type="entry name" value="Zf_2nd_IFT121"/>
    <property type="match status" value="1"/>
</dbReference>
<evidence type="ECO:0000256" key="2">
    <source>
        <dbReference type="ARBA" id="ARBA00022490"/>
    </source>
</evidence>
<evidence type="ECO:0000256" key="9">
    <source>
        <dbReference type="PROSITE-ProRule" id="PRU00221"/>
    </source>
</evidence>
<dbReference type="SUPFAM" id="SSF82171">
    <property type="entry name" value="DPP6 N-terminal domain-like"/>
    <property type="match status" value="1"/>
</dbReference>
<evidence type="ECO:0000256" key="5">
    <source>
        <dbReference type="ARBA" id="ARBA00022794"/>
    </source>
</evidence>
<evidence type="ECO:0000259" key="15">
    <source>
        <dbReference type="Pfam" id="PF25768"/>
    </source>
</evidence>
<dbReference type="GO" id="GO:0030991">
    <property type="term" value="C:intraciliary transport particle A"/>
    <property type="evidence" value="ECO:0007669"/>
    <property type="project" value="TreeGrafter"/>
</dbReference>
<evidence type="ECO:0000256" key="7">
    <source>
        <dbReference type="ARBA" id="ARBA00023212"/>
    </source>
</evidence>
<evidence type="ECO:0000259" key="13">
    <source>
        <dbReference type="Pfam" id="PF23390"/>
    </source>
</evidence>
<feature type="repeat" description="WD" evidence="9">
    <location>
        <begin position="58"/>
        <end position="89"/>
    </location>
</feature>
<keyword evidence="3 9" id="KW-0853">WD repeat</keyword>
<dbReference type="InterPro" id="IPR057979">
    <property type="entry name" value="TPR_IFT121"/>
</dbReference>